<keyword evidence="3 5" id="KW-1133">Transmembrane helix</keyword>
<keyword evidence="2 5" id="KW-0812">Transmembrane</keyword>
<dbReference type="InterPro" id="IPR006694">
    <property type="entry name" value="Fatty_acid_hydroxylase"/>
</dbReference>
<feature type="transmembrane region" description="Helical" evidence="5">
    <location>
        <begin position="127"/>
        <end position="144"/>
    </location>
</feature>
<evidence type="ECO:0000313" key="7">
    <source>
        <dbReference type="EMBL" id="MCX2978806.1"/>
    </source>
</evidence>
<feature type="transmembrane region" description="Helical" evidence="5">
    <location>
        <begin position="84"/>
        <end position="107"/>
    </location>
</feature>
<evidence type="ECO:0000256" key="3">
    <source>
        <dbReference type="ARBA" id="ARBA00022989"/>
    </source>
</evidence>
<dbReference type="Proteomes" id="UP001143304">
    <property type="component" value="Unassembled WGS sequence"/>
</dbReference>
<keyword evidence="4 5" id="KW-0472">Membrane</keyword>
<dbReference type="RefSeq" id="WP_279250496.1">
    <property type="nucleotide sequence ID" value="NZ_SHNO01000001.1"/>
</dbReference>
<keyword evidence="8" id="KW-1185">Reference proteome</keyword>
<evidence type="ECO:0000256" key="1">
    <source>
        <dbReference type="ARBA" id="ARBA00004370"/>
    </source>
</evidence>
<dbReference type="Pfam" id="PF04116">
    <property type="entry name" value="FA_hydroxylase"/>
    <property type="match status" value="1"/>
</dbReference>
<evidence type="ECO:0000256" key="2">
    <source>
        <dbReference type="ARBA" id="ARBA00022692"/>
    </source>
</evidence>
<protein>
    <submittedName>
        <fullName evidence="7">Fatty acid hydroxylase family protein</fullName>
    </submittedName>
</protein>
<organism evidence="7 8">
    <name type="scientific">Candidatus Marimicrobium litorale</name>
    <dbReference type="NCBI Taxonomy" id="2518991"/>
    <lineage>
        <taxon>Bacteria</taxon>
        <taxon>Pseudomonadati</taxon>
        <taxon>Pseudomonadota</taxon>
        <taxon>Gammaproteobacteria</taxon>
        <taxon>Cellvibrionales</taxon>
        <taxon>Halieaceae</taxon>
        <taxon>Marimicrobium</taxon>
    </lineage>
</organism>
<dbReference type="PANTHER" id="PTHR11863">
    <property type="entry name" value="STEROL DESATURASE"/>
    <property type="match status" value="1"/>
</dbReference>
<accession>A0ABT3T946</accession>
<reference evidence="7" key="1">
    <citation type="submission" date="2019-02" db="EMBL/GenBank/DDBJ databases">
        <authorList>
            <person name="Li S.-H."/>
        </authorList>
    </citation>
    <scope>NUCLEOTIDE SEQUENCE</scope>
    <source>
        <strain evidence="7">IMCC11814</strain>
    </source>
</reference>
<evidence type="ECO:0000259" key="6">
    <source>
        <dbReference type="Pfam" id="PF04116"/>
    </source>
</evidence>
<dbReference type="EMBL" id="SHNO01000001">
    <property type="protein sequence ID" value="MCX2978806.1"/>
    <property type="molecule type" value="Genomic_DNA"/>
</dbReference>
<sequence length="354" mass="40611">MKLMDVLLGHLNEFAIAPFTRRFIGVFDHDGRFGIPFLLISVLVAYALYRFRRGRDLTSTSSFWEFLGGYRVNFHRSALLDYSYYFLFAILNVAVVLPIVALIDPYVFGSGDYIDFFTNLWGERPHLGENVFLSLLYGLGLFLVRGFKHYWIHRFFHTNEWLWEFHKVHHSAPVLVPATAQRIHFVEKIVELTATLVVVGLYAGVFWYAAGGEISRYTLFGITYTTIIFNSLAANLRHSHVWLSFGPRIEHIINSPAQHQIHHSDLPEHHNMNYGTNLSLWDWMFGTLYVTTSNPERVRFGTGNPDTDARYSTLYGLIVTPVVAIGTKLKRKMTLAADKKPSLTSLKSVRRDGT</sequence>
<comment type="caution">
    <text evidence="7">The sequence shown here is derived from an EMBL/GenBank/DDBJ whole genome shotgun (WGS) entry which is preliminary data.</text>
</comment>
<feature type="transmembrane region" description="Helical" evidence="5">
    <location>
        <begin position="189"/>
        <end position="210"/>
    </location>
</feature>
<feature type="transmembrane region" description="Helical" evidence="5">
    <location>
        <begin position="33"/>
        <end position="49"/>
    </location>
</feature>
<evidence type="ECO:0000256" key="4">
    <source>
        <dbReference type="ARBA" id="ARBA00023136"/>
    </source>
</evidence>
<comment type="subcellular location">
    <subcellularLocation>
        <location evidence="1">Membrane</location>
    </subcellularLocation>
</comment>
<feature type="domain" description="Fatty acid hydroxylase" evidence="6">
    <location>
        <begin position="141"/>
        <end position="287"/>
    </location>
</feature>
<evidence type="ECO:0000313" key="8">
    <source>
        <dbReference type="Proteomes" id="UP001143304"/>
    </source>
</evidence>
<proteinExistence type="predicted"/>
<name>A0ABT3T946_9GAMM</name>
<evidence type="ECO:0000256" key="5">
    <source>
        <dbReference type="SAM" id="Phobius"/>
    </source>
</evidence>
<gene>
    <name evidence="7" type="ORF">EYC82_15675</name>
</gene>
<dbReference type="InterPro" id="IPR050307">
    <property type="entry name" value="Sterol_Desaturase_Related"/>
</dbReference>